<reference evidence="2" key="1">
    <citation type="journal article" date="2014" name="Nat. Genet.">
        <title>The genome of the stress-tolerant wild tomato species Solanum pennellii.</title>
        <authorList>
            <person name="Bolger A."/>
            <person name="Scossa F."/>
            <person name="Bolger M.E."/>
            <person name="Lanz C."/>
            <person name="Maumus F."/>
            <person name="Tohge T."/>
            <person name="Quesneville H."/>
            <person name="Alseekh S."/>
            <person name="Sorensen I."/>
            <person name="Lichtenstein G."/>
            <person name="Fich E.A."/>
            <person name="Conte M."/>
            <person name="Keller H."/>
            <person name="Schneeberger K."/>
            <person name="Schwacke R."/>
            <person name="Ofner I."/>
            <person name="Vrebalov J."/>
            <person name="Xu Y."/>
            <person name="Osorio S."/>
            <person name="Aflitos S.A."/>
            <person name="Schijlen E."/>
            <person name="Jimenez-Gomez J.M."/>
            <person name="Ryngajllo M."/>
            <person name="Kimura S."/>
            <person name="Kumar R."/>
            <person name="Koenig D."/>
            <person name="Headland L.R."/>
            <person name="Maloof J.N."/>
            <person name="Sinha N."/>
            <person name="van Ham R.C."/>
            <person name="Lankhorst R.K."/>
            <person name="Mao L."/>
            <person name="Vogel A."/>
            <person name="Arsova B."/>
            <person name="Panstruga R."/>
            <person name="Fei Z."/>
            <person name="Rose J.K."/>
            <person name="Zamir D."/>
            <person name="Carrari F."/>
            <person name="Giovannoni J.J."/>
            <person name="Weigel D."/>
            <person name="Usadel B."/>
            <person name="Fernie A.R."/>
        </authorList>
    </citation>
    <scope>NUCLEOTIDE SEQUENCE [LARGE SCALE GENOMIC DNA]</scope>
    <source>
        <strain evidence="2">cv. LA0716</strain>
    </source>
</reference>
<feature type="compositionally biased region" description="Basic and acidic residues" evidence="1">
    <location>
        <begin position="45"/>
        <end position="70"/>
    </location>
</feature>
<proteinExistence type="predicted"/>
<feature type="compositionally biased region" description="Polar residues" evidence="1">
    <location>
        <begin position="115"/>
        <end position="130"/>
    </location>
</feature>
<reference evidence="3" key="2">
    <citation type="submission" date="2025-08" db="UniProtKB">
        <authorList>
            <consortium name="RefSeq"/>
        </authorList>
    </citation>
    <scope>IDENTIFICATION</scope>
</reference>
<name>A0ABM1GT41_SOLPN</name>
<evidence type="ECO:0000313" key="2">
    <source>
        <dbReference type="Proteomes" id="UP000694930"/>
    </source>
</evidence>
<dbReference type="GeneID" id="107019748"/>
<dbReference type="RefSeq" id="XP_015075613.1">
    <property type="nucleotide sequence ID" value="XM_015220127.1"/>
</dbReference>
<gene>
    <name evidence="3" type="primary">LOC107019748</name>
</gene>
<feature type="region of interest" description="Disordered" evidence="1">
    <location>
        <begin position="45"/>
        <end position="154"/>
    </location>
</feature>
<accession>A0ABM1GT41</accession>
<dbReference type="Proteomes" id="UP000694930">
    <property type="component" value="Chromosome 1"/>
</dbReference>
<evidence type="ECO:0000256" key="1">
    <source>
        <dbReference type="SAM" id="MobiDB-lite"/>
    </source>
</evidence>
<organism evidence="2 3">
    <name type="scientific">Solanum pennellii</name>
    <name type="common">Tomato</name>
    <name type="synonym">Lycopersicon pennellii</name>
    <dbReference type="NCBI Taxonomy" id="28526"/>
    <lineage>
        <taxon>Eukaryota</taxon>
        <taxon>Viridiplantae</taxon>
        <taxon>Streptophyta</taxon>
        <taxon>Embryophyta</taxon>
        <taxon>Tracheophyta</taxon>
        <taxon>Spermatophyta</taxon>
        <taxon>Magnoliopsida</taxon>
        <taxon>eudicotyledons</taxon>
        <taxon>Gunneridae</taxon>
        <taxon>Pentapetalae</taxon>
        <taxon>asterids</taxon>
        <taxon>lamiids</taxon>
        <taxon>Solanales</taxon>
        <taxon>Solanaceae</taxon>
        <taxon>Solanoideae</taxon>
        <taxon>Solaneae</taxon>
        <taxon>Solanum</taxon>
        <taxon>Solanum subgen. Lycopersicon</taxon>
    </lineage>
</organism>
<sequence>MVADTSTRINLFVVGLSRQSSKEGKLPILIRDMDIARLMIHTQQVEEDKQKDREGFKNKRAKTLDNEFWHQKSRMNQSSFQHKHKRPAPPSSSTPAPINKVRQIGHFLRKCPENRNGSGNQGNRAQSSSVAPPDGLHQEELRLILAEEQTTSMR</sequence>
<evidence type="ECO:0000313" key="3">
    <source>
        <dbReference type="RefSeq" id="XP_015075613.1"/>
    </source>
</evidence>
<keyword evidence="2" id="KW-1185">Reference proteome</keyword>
<protein>
    <submittedName>
        <fullName evidence="3">Uncharacterized protein LOC107019748</fullName>
    </submittedName>
</protein>